<dbReference type="SUPFAM" id="SSF56112">
    <property type="entry name" value="Protein kinase-like (PK-like)"/>
    <property type="match status" value="1"/>
</dbReference>
<evidence type="ECO:0000313" key="3">
    <source>
        <dbReference type="Proteomes" id="UP001642540"/>
    </source>
</evidence>
<organism evidence="2 3">
    <name type="scientific">Orchesella dallaii</name>
    <dbReference type="NCBI Taxonomy" id="48710"/>
    <lineage>
        <taxon>Eukaryota</taxon>
        <taxon>Metazoa</taxon>
        <taxon>Ecdysozoa</taxon>
        <taxon>Arthropoda</taxon>
        <taxon>Hexapoda</taxon>
        <taxon>Collembola</taxon>
        <taxon>Entomobryomorpha</taxon>
        <taxon>Entomobryoidea</taxon>
        <taxon>Orchesellidae</taxon>
        <taxon>Orchesellinae</taxon>
        <taxon>Orchesella</taxon>
    </lineage>
</organism>
<keyword evidence="3" id="KW-1185">Reference proteome</keyword>
<dbReference type="PANTHER" id="PTHR11012:SF30">
    <property type="entry name" value="PROTEIN KINASE-LIKE DOMAIN-CONTAINING"/>
    <property type="match status" value="1"/>
</dbReference>
<sequence length="393" mass="45232">MGSNSLPIPVSSSEITTDWVQQVTGHTVIQDGFNIEGNIQEGIGFMSSICRISYQTKNGESHHIIVKLLPEQSKWLEFALMDLSDEREIKFYTIVLPDLLKVVPELQENICVFYNGTVIPANPELETKRQSMIIMEDLKPLGFEMMSFAGNDSETVLQSLITFMARLHFGAFSVEAEKGIPLPKLYPFMQGISDTEEWRSQVESLSEEGYKLLEQMLVSQKMPSSVWAAYERLKPFTASILKAVEENGRKNPCLVHTDVWPPNIMIHNNLPVKVLDWQLLGYRDVAYDLSIMLVTAIPKENLTKDNLRKWIRRYYEEFESLCQNSKNGDKIKRKSWEDFEEFFFTWGAAFLYCIALPSVECYEKDYLKYAIAFKVLNDELHLPEFLEKTCGNP</sequence>
<evidence type="ECO:0000313" key="2">
    <source>
        <dbReference type="EMBL" id="CAL8138278.1"/>
    </source>
</evidence>
<dbReference type="InterPro" id="IPR011009">
    <property type="entry name" value="Kinase-like_dom_sf"/>
</dbReference>
<proteinExistence type="predicted"/>
<name>A0ABP1RXE9_9HEXA</name>
<dbReference type="Gene3D" id="3.90.1200.10">
    <property type="match status" value="1"/>
</dbReference>
<gene>
    <name evidence="2" type="ORF">ODALV1_LOCUS27296</name>
</gene>
<feature type="domain" description="CHK kinase-like" evidence="1">
    <location>
        <begin position="133"/>
        <end position="324"/>
    </location>
</feature>
<dbReference type="EMBL" id="CAXLJM020000122">
    <property type="protein sequence ID" value="CAL8138278.1"/>
    <property type="molecule type" value="Genomic_DNA"/>
</dbReference>
<dbReference type="InterPro" id="IPR004119">
    <property type="entry name" value="EcKL"/>
</dbReference>
<dbReference type="Proteomes" id="UP001642540">
    <property type="component" value="Unassembled WGS sequence"/>
</dbReference>
<dbReference type="Pfam" id="PF02958">
    <property type="entry name" value="EcKL"/>
    <property type="match status" value="1"/>
</dbReference>
<protein>
    <recommendedName>
        <fullName evidence="1">CHK kinase-like domain-containing protein</fullName>
    </recommendedName>
</protein>
<dbReference type="InterPro" id="IPR015897">
    <property type="entry name" value="CHK_kinase-like"/>
</dbReference>
<evidence type="ECO:0000259" key="1">
    <source>
        <dbReference type="SMART" id="SM00587"/>
    </source>
</evidence>
<accession>A0ABP1RXE9</accession>
<comment type="caution">
    <text evidence="2">The sequence shown here is derived from an EMBL/GenBank/DDBJ whole genome shotgun (WGS) entry which is preliminary data.</text>
</comment>
<dbReference type="PANTHER" id="PTHR11012">
    <property type="entry name" value="PROTEIN KINASE-LIKE DOMAIN-CONTAINING"/>
    <property type="match status" value="1"/>
</dbReference>
<reference evidence="2 3" key="1">
    <citation type="submission" date="2024-08" db="EMBL/GenBank/DDBJ databases">
        <authorList>
            <person name="Cucini C."/>
            <person name="Frati F."/>
        </authorList>
    </citation>
    <scope>NUCLEOTIDE SEQUENCE [LARGE SCALE GENOMIC DNA]</scope>
</reference>
<dbReference type="SMART" id="SM00587">
    <property type="entry name" value="CHK"/>
    <property type="match status" value="1"/>
</dbReference>